<keyword evidence="1" id="KW-1277">Toxin-antitoxin system</keyword>
<dbReference type="RefSeq" id="WP_237384195.1">
    <property type="nucleotide sequence ID" value="NZ_CP071793.1"/>
</dbReference>
<name>A0A8A4TVW2_SULCO</name>
<dbReference type="AlphaFoldDB" id="A0A8A4TVW2"/>
<protein>
    <submittedName>
        <fullName evidence="3">DUF1778 domain-containing protein</fullName>
    </submittedName>
</protein>
<dbReference type="Gene3D" id="1.20.5.780">
    <property type="entry name" value="Single helix bin"/>
    <property type="match status" value="1"/>
</dbReference>
<dbReference type="PANTHER" id="PTHR35401:SF2">
    <property type="entry name" value="ABC-TYPE TRANSPORT SYSTEM"/>
    <property type="match status" value="1"/>
</dbReference>
<dbReference type="InterPro" id="IPR010985">
    <property type="entry name" value="Ribbon_hlx_hlx"/>
</dbReference>
<organism evidence="3 4">
    <name type="scientific">Sulfidibacter corallicola</name>
    <dbReference type="NCBI Taxonomy" id="2818388"/>
    <lineage>
        <taxon>Bacteria</taxon>
        <taxon>Pseudomonadati</taxon>
        <taxon>Acidobacteriota</taxon>
        <taxon>Holophagae</taxon>
        <taxon>Acanthopleuribacterales</taxon>
        <taxon>Acanthopleuribacteraceae</taxon>
        <taxon>Sulfidibacter</taxon>
    </lineage>
</organism>
<dbReference type="EMBL" id="CP071793">
    <property type="protein sequence ID" value="QTD54096.1"/>
    <property type="molecule type" value="Genomic_DNA"/>
</dbReference>
<comment type="similarity">
    <text evidence="2">Belongs to the TacA antitoxin family.</text>
</comment>
<proteinExistence type="inferred from homology"/>
<evidence type="ECO:0000313" key="4">
    <source>
        <dbReference type="Proteomes" id="UP000663929"/>
    </source>
</evidence>
<dbReference type="GO" id="GO:0006355">
    <property type="term" value="P:regulation of DNA-templated transcription"/>
    <property type="evidence" value="ECO:0007669"/>
    <property type="project" value="InterPro"/>
</dbReference>
<reference evidence="3" key="1">
    <citation type="submission" date="2021-03" db="EMBL/GenBank/DDBJ databases">
        <title>Acanthopleuribacteraceae sp. M133.</title>
        <authorList>
            <person name="Wang G."/>
        </authorList>
    </citation>
    <scope>NUCLEOTIDE SEQUENCE</scope>
    <source>
        <strain evidence="3">M133</strain>
    </source>
</reference>
<dbReference type="InterPro" id="IPR014795">
    <property type="entry name" value="TacA_1-like"/>
</dbReference>
<sequence>MSTTKTIKTARLEARVSPELAELIERAADMEGLSKTGFMVRVLKKEAERVIRESEIIRLSVLDQERFAQAILDPPEPTAALKKAFARRRELLGAD</sequence>
<dbReference type="SUPFAM" id="SSF47598">
    <property type="entry name" value="Ribbon-helix-helix"/>
    <property type="match status" value="1"/>
</dbReference>
<evidence type="ECO:0000256" key="1">
    <source>
        <dbReference type="ARBA" id="ARBA00022649"/>
    </source>
</evidence>
<dbReference type="KEGG" id="scor:J3U87_16745"/>
<keyword evidence="4" id="KW-1185">Reference proteome</keyword>
<evidence type="ECO:0000313" key="3">
    <source>
        <dbReference type="EMBL" id="QTD54096.1"/>
    </source>
</evidence>
<evidence type="ECO:0000256" key="2">
    <source>
        <dbReference type="ARBA" id="ARBA00049988"/>
    </source>
</evidence>
<accession>A0A8A4TVW2</accession>
<dbReference type="Pfam" id="PF08681">
    <property type="entry name" value="TacA1"/>
    <property type="match status" value="1"/>
</dbReference>
<dbReference type="Proteomes" id="UP000663929">
    <property type="component" value="Chromosome"/>
</dbReference>
<gene>
    <name evidence="3" type="ORF">J3U87_16745</name>
</gene>
<dbReference type="PANTHER" id="PTHR35401">
    <property type="entry name" value="COPG FAMILY HELIX-TURN-HELIX PROTEIN-RELATED-RELATED"/>
    <property type="match status" value="1"/>
</dbReference>